<name>A0ABP7XLI4_9ACTN</name>
<gene>
    <name evidence="2" type="ORF">GCM10022285_01240</name>
</gene>
<feature type="region of interest" description="Disordered" evidence="1">
    <location>
        <begin position="1"/>
        <end position="25"/>
    </location>
</feature>
<keyword evidence="3" id="KW-1185">Reference proteome</keyword>
<dbReference type="EMBL" id="BAABBU010000002">
    <property type="protein sequence ID" value="GAA4121597.1"/>
    <property type="molecule type" value="Genomic_DNA"/>
</dbReference>
<proteinExistence type="predicted"/>
<evidence type="ECO:0000313" key="2">
    <source>
        <dbReference type="EMBL" id="GAA4121597.1"/>
    </source>
</evidence>
<protein>
    <submittedName>
        <fullName evidence="2">Uncharacterized protein</fullName>
    </submittedName>
</protein>
<accession>A0ABP7XLI4</accession>
<comment type="caution">
    <text evidence="2">The sequence shown here is derived from an EMBL/GenBank/DDBJ whole genome shotgun (WGS) entry which is preliminary data.</text>
</comment>
<organism evidence="2 3">
    <name type="scientific">Streptomyces tunisiensis</name>
    <dbReference type="NCBI Taxonomy" id="948699"/>
    <lineage>
        <taxon>Bacteria</taxon>
        <taxon>Bacillati</taxon>
        <taxon>Actinomycetota</taxon>
        <taxon>Actinomycetes</taxon>
        <taxon>Kitasatosporales</taxon>
        <taxon>Streptomycetaceae</taxon>
        <taxon>Streptomyces</taxon>
    </lineage>
</organism>
<dbReference type="Proteomes" id="UP001501845">
    <property type="component" value="Unassembled WGS sequence"/>
</dbReference>
<evidence type="ECO:0000313" key="3">
    <source>
        <dbReference type="Proteomes" id="UP001501845"/>
    </source>
</evidence>
<sequence length="77" mass="8352">MVHSAQHTVGLRRRRNSSQNLPHGQYSTVVRETVHRNDPPGPVARIQPARKLLGRPQVVHAEASASVGGSRAARTEG</sequence>
<evidence type="ECO:0000256" key="1">
    <source>
        <dbReference type="SAM" id="MobiDB-lite"/>
    </source>
</evidence>
<reference evidence="3" key="1">
    <citation type="journal article" date="2019" name="Int. J. Syst. Evol. Microbiol.">
        <title>The Global Catalogue of Microorganisms (GCM) 10K type strain sequencing project: providing services to taxonomists for standard genome sequencing and annotation.</title>
        <authorList>
            <consortium name="The Broad Institute Genomics Platform"/>
            <consortium name="The Broad Institute Genome Sequencing Center for Infectious Disease"/>
            <person name="Wu L."/>
            <person name="Ma J."/>
        </authorList>
    </citation>
    <scope>NUCLEOTIDE SEQUENCE [LARGE SCALE GENOMIC DNA]</scope>
    <source>
        <strain evidence="3">JCM 17589</strain>
    </source>
</reference>